<organism evidence="7 8">
    <name type="scientific">Hominimerdicola aceti</name>
    <dbReference type="NCBI Taxonomy" id="2981726"/>
    <lineage>
        <taxon>Bacteria</taxon>
        <taxon>Bacillati</taxon>
        <taxon>Bacillota</taxon>
        <taxon>Clostridia</taxon>
        <taxon>Eubacteriales</taxon>
        <taxon>Oscillospiraceae</taxon>
        <taxon>Hominimerdicola</taxon>
    </lineage>
</organism>
<comment type="catalytic activity">
    <reaction evidence="1">
        <text>a uridine in RNA = a pseudouridine in RNA</text>
        <dbReference type="Rhea" id="RHEA:48348"/>
        <dbReference type="Rhea" id="RHEA-COMP:12068"/>
        <dbReference type="Rhea" id="RHEA-COMP:12069"/>
        <dbReference type="ChEBI" id="CHEBI:65314"/>
        <dbReference type="ChEBI" id="CHEBI:65315"/>
    </reaction>
</comment>
<reference evidence="7 8" key="1">
    <citation type="journal article" date="2021" name="ISME Commun">
        <title>Automated analysis of genomic sequences facilitates high-throughput and comprehensive description of bacteria.</title>
        <authorList>
            <person name="Hitch T.C.A."/>
        </authorList>
    </citation>
    <scope>NUCLEOTIDE SEQUENCE [LARGE SCALE GENOMIC DNA]</scope>
    <source>
        <strain evidence="7 8">Sanger_31</strain>
    </source>
</reference>
<dbReference type="GO" id="GO:0000455">
    <property type="term" value="P:enzyme-directed rRNA pseudouridine synthesis"/>
    <property type="evidence" value="ECO:0007669"/>
    <property type="project" value="TreeGrafter"/>
</dbReference>
<dbReference type="InterPro" id="IPR006224">
    <property type="entry name" value="PsdUridine_synth_RluA-like_CS"/>
</dbReference>
<accession>A0AAE3LH31</accession>
<evidence type="ECO:0000256" key="2">
    <source>
        <dbReference type="ARBA" id="ARBA00010876"/>
    </source>
</evidence>
<dbReference type="GO" id="GO:0003723">
    <property type="term" value="F:RNA binding"/>
    <property type="evidence" value="ECO:0007669"/>
    <property type="project" value="InterPro"/>
</dbReference>
<keyword evidence="3" id="KW-0413">Isomerase</keyword>
<dbReference type="InterPro" id="IPR050188">
    <property type="entry name" value="RluA_PseudoU_synthase"/>
</dbReference>
<evidence type="ECO:0000313" key="8">
    <source>
        <dbReference type="Proteomes" id="UP001208131"/>
    </source>
</evidence>
<dbReference type="EMBL" id="JAOQJZ010000003">
    <property type="protein sequence ID" value="MCU6705163.1"/>
    <property type="molecule type" value="Genomic_DNA"/>
</dbReference>
<comment type="similarity">
    <text evidence="2">Belongs to the pseudouridine synthase RluA family.</text>
</comment>
<keyword evidence="8" id="KW-1185">Reference proteome</keyword>
<evidence type="ECO:0000259" key="6">
    <source>
        <dbReference type="Pfam" id="PF00849"/>
    </source>
</evidence>
<sequence length="281" mass="31638">MTVTITKEENEKALECVLRSRGFSKRLITRLKRTENGMTRKGVLIRTVDLVYENDIIMINEGDGESLDPNPDLKADILYEDSEVVVFSKPPFMPCHPSIKHRDDTLGNLFAALYPSLAFRPVNRLDRNTSGCVLVAKSQRSAAMLQKSFEKTYVGIIKDLPHCGGRICAPIAREQETIIKRCVRADGQYSATDYLVRKRLGDLSLVDFFLETGRTHQIRVHSAFMGYPLLGDDLYGEASPLISRQALHCEKMTFQSPENGRIVTVTAPLPEDMLCLMTPDR</sequence>
<gene>
    <name evidence="7" type="ORF">OCV57_04385</name>
</gene>
<name>A0AAE3LH31_9FIRM</name>
<dbReference type="GO" id="GO:0140098">
    <property type="term" value="F:catalytic activity, acting on RNA"/>
    <property type="evidence" value="ECO:0007669"/>
    <property type="project" value="UniProtKB-ARBA"/>
</dbReference>
<proteinExistence type="inferred from homology"/>
<dbReference type="PROSITE" id="PS01129">
    <property type="entry name" value="PSI_RLU"/>
    <property type="match status" value="1"/>
</dbReference>
<evidence type="ECO:0000256" key="5">
    <source>
        <dbReference type="ARBA" id="ARBA00033164"/>
    </source>
</evidence>
<dbReference type="AlphaFoldDB" id="A0AAE3LH31"/>
<dbReference type="CDD" id="cd02869">
    <property type="entry name" value="PseudoU_synth_RluA_like"/>
    <property type="match status" value="1"/>
</dbReference>
<evidence type="ECO:0000256" key="1">
    <source>
        <dbReference type="ARBA" id="ARBA00000073"/>
    </source>
</evidence>
<dbReference type="RefSeq" id="WP_242989477.1">
    <property type="nucleotide sequence ID" value="NZ_JAOQJZ010000003.1"/>
</dbReference>
<dbReference type="PANTHER" id="PTHR21600">
    <property type="entry name" value="MITOCHONDRIAL RNA PSEUDOURIDINE SYNTHASE"/>
    <property type="match status" value="1"/>
</dbReference>
<protein>
    <recommendedName>
        <fullName evidence="4">RNA pseudouridylate synthase</fullName>
    </recommendedName>
    <alternativeName>
        <fullName evidence="5">RNA-uridine isomerase</fullName>
    </alternativeName>
</protein>
<dbReference type="GO" id="GO:0009982">
    <property type="term" value="F:pseudouridine synthase activity"/>
    <property type="evidence" value="ECO:0007669"/>
    <property type="project" value="InterPro"/>
</dbReference>
<dbReference type="InterPro" id="IPR020103">
    <property type="entry name" value="PsdUridine_synth_cat_dom_sf"/>
</dbReference>
<dbReference type="Proteomes" id="UP001208131">
    <property type="component" value="Unassembled WGS sequence"/>
</dbReference>
<dbReference type="PANTHER" id="PTHR21600:SF44">
    <property type="entry name" value="RIBOSOMAL LARGE SUBUNIT PSEUDOURIDINE SYNTHASE D"/>
    <property type="match status" value="1"/>
</dbReference>
<feature type="domain" description="Pseudouridine synthase RsuA/RluA-like" evidence="6">
    <location>
        <begin position="84"/>
        <end position="223"/>
    </location>
</feature>
<comment type="caution">
    <text evidence="7">The sequence shown here is derived from an EMBL/GenBank/DDBJ whole genome shotgun (WGS) entry which is preliminary data.</text>
</comment>
<dbReference type="Gene3D" id="3.30.2350.10">
    <property type="entry name" value="Pseudouridine synthase"/>
    <property type="match status" value="1"/>
</dbReference>
<evidence type="ECO:0000256" key="4">
    <source>
        <dbReference type="ARBA" id="ARBA00031870"/>
    </source>
</evidence>
<dbReference type="InterPro" id="IPR006145">
    <property type="entry name" value="PsdUridine_synth_RsuA/RluA"/>
</dbReference>
<evidence type="ECO:0000313" key="7">
    <source>
        <dbReference type="EMBL" id="MCU6705163.1"/>
    </source>
</evidence>
<dbReference type="SUPFAM" id="SSF55120">
    <property type="entry name" value="Pseudouridine synthase"/>
    <property type="match status" value="1"/>
</dbReference>
<evidence type="ECO:0000256" key="3">
    <source>
        <dbReference type="ARBA" id="ARBA00023235"/>
    </source>
</evidence>
<dbReference type="Pfam" id="PF00849">
    <property type="entry name" value="PseudoU_synth_2"/>
    <property type="match status" value="1"/>
</dbReference>